<name>A0A0L9YAK0_CLOBO</name>
<dbReference type="RefSeq" id="WP_053342019.1">
    <property type="nucleotide sequence ID" value="NZ_LFPG01000004.1"/>
</dbReference>
<dbReference type="Proteomes" id="UP000476820">
    <property type="component" value="Unassembled WGS sequence"/>
</dbReference>
<proteinExistence type="predicted"/>
<sequence>MHGDYFTVSNDIGYVTKVLLNIFTVALIYYLFCLTKKLEIKEQLKIIGSVVLFILVSNLLLLMQIII</sequence>
<protein>
    <submittedName>
        <fullName evidence="1">Uncharacterized protein</fullName>
    </submittedName>
</protein>
<reference evidence="1 2" key="1">
    <citation type="submission" date="2019-04" db="EMBL/GenBank/DDBJ databases">
        <title>Genome sequencing of Clostridium botulinum Groups I-IV and Clostridium butyricum.</title>
        <authorList>
            <person name="Brunt J."/>
            <person name="Van Vliet A.H.M."/>
            <person name="Stringer S.C."/>
            <person name="Carter A.T."/>
            <person name="Peck M.W."/>
        </authorList>
    </citation>
    <scope>NUCLEOTIDE SEQUENCE [LARGE SCALE GENOMIC DNA]</scope>
    <source>
        <strain evidence="1 2">1605</strain>
    </source>
</reference>
<dbReference type="EMBL" id="SWOV01000014">
    <property type="protein sequence ID" value="NFF87642.1"/>
    <property type="molecule type" value="Genomic_DNA"/>
</dbReference>
<evidence type="ECO:0000313" key="1">
    <source>
        <dbReference type="EMBL" id="NFF87642.1"/>
    </source>
</evidence>
<evidence type="ECO:0000313" key="2">
    <source>
        <dbReference type="Proteomes" id="UP000476820"/>
    </source>
</evidence>
<accession>A0A0L9YAK0</accession>
<organism evidence="1 2">
    <name type="scientific">Clostridium botulinum</name>
    <dbReference type="NCBI Taxonomy" id="1491"/>
    <lineage>
        <taxon>Bacteria</taxon>
        <taxon>Bacillati</taxon>
        <taxon>Bacillota</taxon>
        <taxon>Clostridia</taxon>
        <taxon>Eubacteriales</taxon>
        <taxon>Clostridiaceae</taxon>
        <taxon>Clostridium</taxon>
    </lineage>
</organism>
<comment type="caution">
    <text evidence="1">The sequence shown here is derived from an EMBL/GenBank/DDBJ whole genome shotgun (WGS) entry which is preliminary data.</text>
</comment>
<dbReference type="AlphaFoldDB" id="A0A0L9YAK0"/>
<gene>
    <name evidence="1" type="ORF">FC774_07110</name>
</gene>